<dbReference type="KEGG" id="hdf:AArcSl_1388"/>
<organism evidence="2 3">
    <name type="scientific">Halalkaliarchaeum desulfuricum</name>
    <dbReference type="NCBI Taxonomy" id="2055893"/>
    <lineage>
        <taxon>Archaea</taxon>
        <taxon>Methanobacteriati</taxon>
        <taxon>Methanobacteriota</taxon>
        <taxon>Stenosarchaea group</taxon>
        <taxon>Halobacteria</taxon>
        <taxon>Halobacteriales</taxon>
        <taxon>Haloferacaceae</taxon>
        <taxon>Halalkaliarchaeum</taxon>
    </lineage>
</organism>
<dbReference type="RefSeq" id="WP_119816914.1">
    <property type="nucleotide sequence ID" value="NZ_CP025066.1"/>
</dbReference>
<dbReference type="AlphaFoldDB" id="A0A343TIU7"/>
<dbReference type="EMBL" id="CP025066">
    <property type="protein sequence ID" value="AUX09019.1"/>
    <property type="molecule type" value="Genomic_DNA"/>
</dbReference>
<evidence type="ECO:0000313" key="2">
    <source>
        <dbReference type="EMBL" id="AUX09019.1"/>
    </source>
</evidence>
<dbReference type="Pfam" id="PF19110">
    <property type="entry name" value="DUF5797"/>
    <property type="match status" value="1"/>
</dbReference>
<dbReference type="GeneID" id="37877737"/>
<name>A0A343TIU7_9EURY</name>
<proteinExistence type="predicted"/>
<protein>
    <submittedName>
        <fullName evidence="2">Uncharacterized protein</fullName>
    </submittedName>
</protein>
<dbReference type="InterPro" id="IPR043815">
    <property type="entry name" value="DUF5797"/>
</dbReference>
<dbReference type="Proteomes" id="UP000263012">
    <property type="component" value="Chromosome"/>
</dbReference>
<keyword evidence="3" id="KW-1185">Reference proteome</keyword>
<sequence length="181" mass="20064">MPLTEEERTRLADVVALQPTKNSELGDRWGLESGSDVHRYLEDHLKEYYYRDEDSLIRATEEAAELVDVEPGVESGTDRSPGNDNGDDGGEKRGTVPDVIRVPELQAQIFAVVAGHEERSESVVSVLQKLRAEFDVDPDAADVRKGLRSLERKGVVEVVYRTVPTFKLAVERGAVTVETAE</sequence>
<evidence type="ECO:0000256" key="1">
    <source>
        <dbReference type="SAM" id="MobiDB-lite"/>
    </source>
</evidence>
<gene>
    <name evidence="2" type="ORF">AArcSl_1388</name>
</gene>
<accession>A0A343TIU7</accession>
<evidence type="ECO:0000313" key="3">
    <source>
        <dbReference type="Proteomes" id="UP000263012"/>
    </source>
</evidence>
<reference evidence="3" key="1">
    <citation type="submission" date="2017-11" db="EMBL/GenBank/DDBJ databases">
        <title>Phenotypic and genomic properties of facultatively anaerobic sulfur-reducing natronoarchaea from hypersaline soda lakes.</title>
        <authorList>
            <person name="Sorokin D.Y."/>
            <person name="Kublanov I.V."/>
            <person name="Roman P."/>
            <person name="Sinninghe Damste J.S."/>
            <person name="Golyshin P.N."/>
            <person name="Rojo D."/>
            <person name="Ciordia S."/>
            <person name="Mena M.D.C."/>
            <person name="Ferrer M."/>
            <person name="Messina E."/>
            <person name="Smedile F."/>
            <person name="La Spada G."/>
            <person name="La Cono V."/>
            <person name="Yakimov M.M."/>
        </authorList>
    </citation>
    <scope>NUCLEOTIDE SEQUENCE [LARGE SCALE GENOMIC DNA]</scope>
    <source>
        <strain evidence="3">AArc-Sl</strain>
    </source>
</reference>
<feature type="region of interest" description="Disordered" evidence="1">
    <location>
        <begin position="64"/>
        <end position="98"/>
    </location>
</feature>
<dbReference type="OrthoDB" id="213344at2157"/>